<comment type="caution">
    <text evidence="1">The sequence shown here is derived from an EMBL/GenBank/DDBJ whole genome shotgun (WGS) entry which is preliminary data.</text>
</comment>
<evidence type="ECO:0000313" key="1">
    <source>
        <dbReference type="EMBL" id="RHZ87359.1"/>
    </source>
</evidence>
<proteinExistence type="predicted"/>
<keyword evidence="2" id="KW-1185">Reference proteome</keyword>
<evidence type="ECO:0000313" key="2">
    <source>
        <dbReference type="Proteomes" id="UP000266861"/>
    </source>
</evidence>
<reference evidence="1 2" key="1">
    <citation type="submission" date="2018-08" db="EMBL/GenBank/DDBJ databases">
        <title>Genome and evolution of the arbuscular mycorrhizal fungus Diversispora epigaea (formerly Glomus versiforme) and its bacterial endosymbionts.</title>
        <authorList>
            <person name="Sun X."/>
            <person name="Fei Z."/>
            <person name="Harrison M."/>
        </authorList>
    </citation>
    <scope>NUCLEOTIDE SEQUENCE [LARGE SCALE GENOMIC DNA]</scope>
    <source>
        <strain evidence="1 2">IT104</strain>
    </source>
</reference>
<dbReference type="AlphaFoldDB" id="A0A397JGE8"/>
<sequence length="111" mass="13091">MSSTFISLEKLEFDFLISSHEFDKLLPSFRKNFEIIQKFCNNIIAKHPDTIIESENFNFLLEDVLISIPSLDLDDLQLEEDKIWDCGERLKIQNHQQNELTSDNFLTLKQL</sequence>
<accession>A0A397JGE8</accession>
<dbReference type="Proteomes" id="UP000266861">
    <property type="component" value="Unassembled WGS sequence"/>
</dbReference>
<gene>
    <name evidence="1" type="ORF">Glove_37g135</name>
</gene>
<protein>
    <submittedName>
        <fullName evidence="1">Uncharacterized protein</fullName>
    </submittedName>
</protein>
<dbReference type="EMBL" id="PQFF01000035">
    <property type="protein sequence ID" value="RHZ87359.1"/>
    <property type="molecule type" value="Genomic_DNA"/>
</dbReference>
<name>A0A397JGE8_9GLOM</name>
<organism evidence="1 2">
    <name type="scientific">Diversispora epigaea</name>
    <dbReference type="NCBI Taxonomy" id="1348612"/>
    <lineage>
        <taxon>Eukaryota</taxon>
        <taxon>Fungi</taxon>
        <taxon>Fungi incertae sedis</taxon>
        <taxon>Mucoromycota</taxon>
        <taxon>Glomeromycotina</taxon>
        <taxon>Glomeromycetes</taxon>
        <taxon>Diversisporales</taxon>
        <taxon>Diversisporaceae</taxon>
        <taxon>Diversispora</taxon>
    </lineage>
</organism>